<evidence type="ECO:0000256" key="4">
    <source>
        <dbReference type="ARBA" id="ARBA00022989"/>
    </source>
</evidence>
<protein>
    <submittedName>
        <fullName evidence="8">Cytochrome c biogenesis protein ResB</fullName>
    </submittedName>
</protein>
<keyword evidence="5 6" id="KW-0472">Membrane</keyword>
<dbReference type="PANTHER" id="PTHR31566:SF0">
    <property type="entry name" value="CYTOCHROME C BIOGENESIS PROTEIN CCS1, CHLOROPLASTIC"/>
    <property type="match status" value="1"/>
</dbReference>
<feature type="transmembrane region" description="Helical" evidence="6">
    <location>
        <begin position="141"/>
        <end position="161"/>
    </location>
</feature>
<dbReference type="InterPro" id="IPR023494">
    <property type="entry name" value="Cyt_c_bgen_Ccs1/CcsB/ResB"/>
</dbReference>
<comment type="caution">
    <text evidence="8">The sequence shown here is derived from an EMBL/GenBank/DDBJ whole genome shotgun (WGS) entry which is preliminary data.</text>
</comment>
<accession>A0ABP9Q167</accession>
<evidence type="ECO:0000256" key="1">
    <source>
        <dbReference type="ARBA" id="ARBA00004141"/>
    </source>
</evidence>
<evidence type="ECO:0000313" key="8">
    <source>
        <dbReference type="EMBL" id="GAA5155466.1"/>
    </source>
</evidence>
<dbReference type="Proteomes" id="UP001428817">
    <property type="component" value="Unassembled WGS sequence"/>
</dbReference>
<keyword evidence="9" id="KW-1185">Reference proteome</keyword>
<evidence type="ECO:0000256" key="6">
    <source>
        <dbReference type="SAM" id="Phobius"/>
    </source>
</evidence>
<dbReference type="Pfam" id="PF05140">
    <property type="entry name" value="ResB"/>
    <property type="match status" value="1"/>
</dbReference>
<evidence type="ECO:0000256" key="2">
    <source>
        <dbReference type="ARBA" id="ARBA00022692"/>
    </source>
</evidence>
<comment type="subcellular location">
    <subcellularLocation>
        <location evidence="1">Membrane</location>
        <topology evidence="1">Multi-pass membrane protein</topology>
    </subcellularLocation>
</comment>
<dbReference type="PANTHER" id="PTHR31566">
    <property type="entry name" value="CYTOCHROME C BIOGENESIS PROTEIN CCS1, CHLOROPLASTIC"/>
    <property type="match status" value="1"/>
</dbReference>
<sequence>MLSLLGVAALPGALLPQRSLNASRTDEYLAQHPTIGPWLDRMGFFEVFASPWFAAIYLLLFVSLIGCLTPRGLEYARACRARPVSVPRNLNRLPHHARGEVAGSPDEVLAAVRARLKGWRLEIRGHTVSAEKGYLREAGNLVFHLALVGLLIGFAAGKLFGYEGQVIVLTQGGQFCNSGILNYDSFRAGTLVDGTSLSPFCVRADDFRATYQPDGQATSFHADIAYQAGDDLTAGPTGPWRPYGLEVNHPLRVAGDRVYLLGNGYAPRFTVTYPDGTRRTQVIQWRTVDPTTLLAEGATKFDPPNAADPQQWRNNQIAVTGLFAPTSSGGKVVTSVFPALLRPEVAVDVMRGDLGRDDGRGQSIFEIDQRQVDAGVLKRVARSNLTPGAEITLDDGTRVRFDDVAQWVSLQVSHDPAQEAVLLFAVLMLGGLATSLTIKRRRFWARITPGASGRTELELGGLARTDQAGYGEEFHRLRDELLPERPALS</sequence>
<feature type="domain" description="ResB-like" evidence="7">
    <location>
        <begin position="2"/>
        <end position="475"/>
    </location>
</feature>
<evidence type="ECO:0000256" key="5">
    <source>
        <dbReference type="ARBA" id="ARBA00023136"/>
    </source>
</evidence>
<gene>
    <name evidence="8" type="ORF">GCM10023321_28900</name>
</gene>
<evidence type="ECO:0000259" key="7">
    <source>
        <dbReference type="Pfam" id="PF05140"/>
    </source>
</evidence>
<feature type="transmembrane region" description="Helical" evidence="6">
    <location>
        <begin position="45"/>
        <end position="68"/>
    </location>
</feature>
<reference evidence="9" key="1">
    <citation type="journal article" date="2019" name="Int. J. Syst. Evol. Microbiol.">
        <title>The Global Catalogue of Microorganisms (GCM) 10K type strain sequencing project: providing services to taxonomists for standard genome sequencing and annotation.</title>
        <authorList>
            <consortium name="The Broad Institute Genomics Platform"/>
            <consortium name="The Broad Institute Genome Sequencing Center for Infectious Disease"/>
            <person name="Wu L."/>
            <person name="Ma J."/>
        </authorList>
    </citation>
    <scope>NUCLEOTIDE SEQUENCE [LARGE SCALE GENOMIC DNA]</scope>
    <source>
        <strain evidence="9">JCM 18303</strain>
    </source>
</reference>
<dbReference type="InterPro" id="IPR007816">
    <property type="entry name" value="ResB-like_domain"/>
</dbReference>
<evidence type="ECO:0000256" key="3">
    <source>
        <dbReference type="ARBA" id="ARBA00022748"/>
    </source>
</evidence>
<proteinExistence type="predicted"/>
<dbReference type="EMBL" id="BAABJP010000010">
    <property type="protein sequence ID" value="GAA5155466.1"/>
    <property type="molecule type" value="Genomic_DNA"/>
</dbReference>
<name>A0ABP9Q167_9PSEU</name>
<evidence type="ECO:0000313" key="9">
    <source>
        <dbReference type="Proteomes" id="UP001428817"/>
    </source>
</evidence>
<organism evidence="8 9">
    <name type="scientific">Pseudonocardia eucalypti</name>
    <dbReference type="NCBI Taxonomy" id="648755"/>
    <lineage>
        <taxon>Bacteria</taxon>
        <taxon>Bacillati</taxon>
        <taxon>Actinomycetota</taxon>
        <taxon>Actinomycetes</taxon>
        <taxon>Pseudonocardiales</taxon>
        <taxon>Pseudonocardiaceae</taxon>
        <taxon>Pseudonocardia</taxon>
    </lineage>
</organism>
<keyword evidence="2 6" id="KW-0812">Transmembrane</keyword>
<keyword evidence="4 6" id="KW-1133">Transmembrane helix</keyword>
<keyword evidence="3" id="KW-0201">Cytochrome c-type biogenesis</keyword>